<feature type="chain" id="PRO_5020782005" evidence="1">
    <location>
        <begin position="19"/>
        <end position="159"/>
    </location>
</feature>
<gene>
    <name evidence="3" type="ORF">LS80_004405</name>
</gene>
<comment type="caution">
    <text evidence="3">The sequence shown here is derived from an EMBL/GenBank/DDBJ whole genome shotgun (WGS) entry which is preliminary data.</text>
</comment>
<dbReference type="Pfam" id="PF09917">
    <property type="entry name" value="DUF2147"/>
    <property type="match status" value="1"/>
</dbReference>
<organism evidence="3 4">
    <name type="scientific">Helicobacter trogontum</name>
    <dbReference type="NCBI Taxonomy" id="50960"/>
    <lineage>
        <taxon>Bacteria</taxon>
        <taxon>Pseudomonadati</taxon>
        <taxon>Campylobacterota</taxon>
        <taxon>Epsilonproteobacteria</taxon>
        <taxon>Campylobacterales</taxon>
        <taxon>Helicobacteraceae</taxon>
        <taxon>Helicobacter</taxon>
    </lineage>
</organism>
<dbReference type="InterPro" id="IPR019223">
    <property type="entry name" value="DUF2147"/>
</dbReference>
<evidence type="ECO:0000259" key="2">
    <source>
        <dbReference type="Pfam" id="PF09917"/>
    </source>
</evidence>
<evidence type="ECO:0000313" key="4">
    <source>
        <dbReference type="Proteomes" id="UP000029861"/>
    </source>
</evidence>
<dbReference type="STRING" id="50960.LS81_03760"/>
<evidence type="ECO:0000313" key="3">
    <source>
        <dbReference type="EMBL" id="TLD98550.1"/>
    </source>
</evidence>
<keyword evidence="1" id="KW-0732">Signal</keyword>
<dbReference type="EMBL" id="JRPK02000010">
    <property type="protein sequence ID" value="TLD98550.1"/>
    <property type="molecule type" value="Genomic_DNA"/>
</dbReference>
<evidence type="ECO:0000256" key="1">
    <source>
        <dbReference type="SAM" id="SignalP"/>
    </source>
</evidence>
<reference evidence="3 4" key="1">
    <citation type="journal article" date="2014" name="Genome Announc.">
        <title>Draft genome sequences of eight enterohepatic helicobacter species isolated from both laboratory and wild rodents.</title>
        <authorList>
            <person name="Sheh A."/>
            <person name="Shen Z."/>
            <person name="Fox J.G."/>
        </authorList>
    </citation>
    <scope>NUCLEOTIDE SEQUENCE [LARGE SCALE GENOMIC DNA]</scope>
    <source>
        <strain evidence="3 4">ATCC 49310</strain>
    </source>
</reference>
<dbReference type="PANTHER" id="PTHR36919">
    <property type="entry name" value="BLR1215 PROTEIN"/>
    <property type="match status" value="1"/>
</dbReference>
<dbReference type="AlphaFoldDB" id="A0A4U8TES0"/>
<dbReference type="Proteomes" id="UP000029861">
    <property type="component" value="Unassembled WGS sequence"/>
</dbReference>
<dbReference type="Gene3D" id="2.40.128.520">
    <property type="match status" value="1"/>
</dbReference>
<protein>
    <submittedName>
        <fullName evidence="3">DUF2147 domain-containing protein</fullName>
    </submittedName>
</protein>
<dbReference type="RefSeq" id="WP_104718374.1">
    <property type="nucleotide sequence ID" value="NZ_FZND01000034.1"/>
</dbReference>
<feature type="signal peptide" evidence="1">
    <location>
        <begin position="1"/>
        <end position="18"/>
    </location>
</feature>
<proteinExistence type="predicted"/>
<sequence>MRFIFYLFILCFSAVVFANDITGVYAVASKGDESYVEIFQKNGKFYGVGFANKSGKDSGNDVKNPDPRLRDRKVGGSVFLWNLTHKKDNKYHGGKLYNFQNGDSYHVSAEWNDGVLKLRVSKDKRGTFGKTLSWRKMSDKEIAPYQAKRPKIETLQLPQ</sequence>
<accession>A0A4U8TES0</accession>
<feature type="domain" description="DUF2147" evidence="2">
    <location>
        <begin position="25"/>
        <end position="135"/>
    </location>
</feature>
<dbReference type="PANTHER" id="PTHR36919:SF2">
    <property type="entry name" value="BLL6627 PROTEIN"/>
    <property type="match status" value="1"/>
</dbReference>
<name>A0A4U8TES0_9HELI</name>